<dbReference type="SUPFAM" id="SSF54001">
    <property type="entry name" value="Cysteine proteinases"/>
    <property type="match status" value="1"/>
</dbReference>
<dbReference type="PATRIC" id="fig|1216932.3.peg.964"/>
<dbReference type="PANTHER" id="PTHR42736:SF1">
    <property type="entry name" value="PROTEIN-GLUTAMINE GAMMA-GLUTAMYLTRANSFERASE"/>
    <property type="match status" value="1"/>
</dbReference>
<feature type="transmembrane region" description="Helical" evidence="2">
    <location>
        <begin position="7"/>
        <end position="24"/>
    </location>
</feature>
<feature type="transmembrane region" description="Helical" evidence="2">
    <location>
        <begin position="182"/>
        <end position="199"/>
    </location>
</feature>
<keyword evidence="2" id="KW-1133">Transmembrane helix</keyword>
<dbReference type="eggNOG" id="COG1305">
    <property type="taxonomic scope" value="Bacteria"/>
</dbReference>
<feature type="compositionally biased region" description="Basic and acidic residues" evidence="1">
    <location>
        <begin position="680"/>
        <end position="691"/>
    </location>
</feature>
<dbReference type="Proteomes" id="UP000019426">
    <property type="component" value="Chromosome M2/40_rep1"/>
</dbReference>
<protein>
    <submittedName>
        <fullName evidence="4">Putative membrane protein</fullName>
    </submittedName>
</protein>
<name>W6SEP3_9CLOT</name>
<feature type="transmembrane region" description="Helical" evidence="2">
    <location>
        <begin position="105"/>
        <end position="124"/>
    </location>
</feature>
<evidence type="ECO:0000256" key="2">
    <source>
        <dbReference type="SAM" id="Phobius"/>
    </source>
</evidence>
<evidence type="ECO:0000313" key="5">
    <source>
        <dbReference type="Proteomes" id="UP000019426"/>
    </source>
</evidence>
<gene>
    <name evidence="4" type="ORF">CM240_0976</name>
</gene>
<evidence type="ECO:0000259" key="3">
    <source>
        <dbReference type="SMART" id="SM00460"/>
    </source>
</evidence>
<feature type="transmembrane region" description="Helical" evidence="2">
    <location>
        <begin position="730"/>
        <end position="750"/>
    </location>
</feature>
<feature type="transmembrane region" description="Helical" evidence="2">
    <location>
        <begin position="30"/>
        <end position="51"/>
    </location>
</feature>
<feature type="transmembrane region" description="Helical" evidence="2">
    <location>
        <begin position="63"/>
        <end position="85"/>
    </location>
</feature>
<dbReference type="Pfam" id="PF01841">
    <property type="entry name" value="Transglut_core"/>
    <property type="match status" value="1"/>
</dbReference>
<dbReference type="AlphaFoldDB" id="W6SEP3"/>
<keyword evidence="2" id="KW-0472">Membrane</keyword>
<evidence type="ECO:0000313" key="4">
    <source>
        <dbReference type="EMBL" id="CDM68140.1"/>
    </source>
</evidence>
<feature type="domain" description="Transglutaminase-like" evidence="3">
    <location>
        <begin position="601"/>
        <end position="675"/>
    </location>
</feature>
<dbReference type="PANTHER" id="PTHR42736">
    <property type="entry name" value="PROTEIN-GLUTAMINE GAMMA-GLUTAMYLTRANSFERASE"/>
    <property type="match status" value="1"/>
</dbReference>
<dbReference type="HOGENOM" id="CLU_368312_0_0_9"/>
<proteinExistence type="predicted"/>
<dbReference type="STRING" id="1216932.CM240_0976"/>
<accession>W6SEP3</accession>
<dbReference type="InterPro" id="IPR002931">
    <property type="entry name" value="Transglutaminase-like"/>
</dbReference>
<feature type="region of interest" description="Disordered" evidence="1">
    <location>
        <begin position="679"/>
        <end position="705"/>
    </location>
</feature>
<dbReference type="InterPro" id="IPR038765">
    <property type="entry name" value="Papain-like_cys_pep_sf"/>
</dbReference>
<feature type="transmembrane region" description="Helical" evidence="2">
    <location>
        <begin position="157"/>
        <end position="175"/>
    </location>
</feature>
<dbReference type="OrthoDB" id="9804872at2"/>
<dbReference type="RefSeq" id="WP_044037008.1">
    <property type="nucleotide sequence ID" value="NZ_HG917868.1"/>
</dbReference>
<dbReference type="EMBL" id="HG917868">
    <property type="protein sequence ID" value="CDM68140.1"/>
    <property type="molecule type" value="Genomic_DNA"/>
</dbReference>
<reference evidence="4 5" key="1">
    <citation type="submission" date="2013-11" db="EMBL/GenBank/DDBJ databases">
        <title>Complete genome sequence of Clostridum sp. M2/40.</title>
        <authorList>
            <person name="Wibberg D."/>
            <person name="Puehler A."/>
            <person name="Schlueter A."/>
        </authorList>
    </citation>
    <scope>NUCLEOTIDE SEQUENCE [LARGE SCALE GENOMIC DNA]</scope>
    <source>
        <strain evidence="5">M2/40</strain>
    </source>
</reference>
<feature type="transmembrane region" description="Helical" evidence="2">
    <location>
        <begin position="131"/>
        <end position="151"/>
    </location>
</feature>
<dbReference type="SMART" id="SM00460">
    <property type="entry name" value="TGc"/>
    <property type="match status" value="1"/>
</dbReference>
<dbReference type="InterPro" id="IPR052901">
    <property type="entry name" value="Bact_TGase-like"/>
</dbReference>
<evidence type="ECO:0000256" key="1">
    <source>
        <dbReference type="SAM" id="MobiDB-lite"/>
    </source>
</evidence>
<organism evidence="4 5">
    <name type="scientific">Clostridium bornimense</name>
    <dbReference type="NCBI Taxonomy" id="1216932"/>
    <lineage>
        <taxon>Bacteria</taxon>
        <taxon>Bacillati</taxon>
        <taxon>Bacillota</taxon>
        <taxon>Clostridia</taxon>
        <taxon>Eubacteriales</taxon>
        <taxon>Clostridiaceae</taxon>
        <taxon>Clostridium</taxon>
    </lineage>
</organism>
<sequence length="859" mass="100198">MKKETLVKHSLIYINIAFLFIVFIKCYKITSVNILLVLAMLIVVSAINYFYDKINISYKKVLLSSLLILIGTIIYSLVLGVNNIVNILVEVDKNFLINDYISFNDIPLIIFMIIFAVINIYVFLINKGKGFIINIINFTIMMTIWFTGYTITTREVLYFFCILTIINFTLGSADGNLRKEKLILVMIISIVSITVISNIDIDFIGKHRYDLQSVVDTLMGKNKVKNQIAGLSDNDKVELGGKLRLDNKKLFEVEIDEPTYLKTNCYYKYSNGLWEKTIGDIDDIIIYKGIEKDGNDSEKEDYALRANKSLDKILGKYKGDFYSDENGNCIYYPMGEAESVIVEESNKSYIDNDGELITLSHKFNKKYPNGYYEDEKGEQHPYDETWVEKYPRGFYVDRDGEPHEYNKQWYIDYPDGFLVDENFNPHPKLNLYPRDYNKNYYSNGFQLKEYKVKYDDIYTTIWPHPLNLREVYSGYKSEGINLLINRYIDDFNTNLMSNNSYIEDMENYEGEFVGDYFKSSENLEYLDNAISSGFKVNYDDVYWKTSNISPKVVDLANKIIGNETDDLKKVQKIRDYLRENYQYSLDVTSLGKGEDFLEKFLFQEKKGYCTYFATATTIMCRAVGVPARYVEGVKLGEKVGEGEYIARNSDAHAWCEVLLDVDAKGGLWTIVESTPGYSNDSEKITKDDSKEINSNTVNNDVEKNNDSSVVKENKKVDATKVVNNKNNNKYIDIVFIILFFIIAFLLLMILKNVYIIRRTKKSKDINVVYSYYIHRLRKYGIKKENYETGEEYLNKIYDKDLRKCVEVLLKTYNINMFSEKNILFDAGEYVILLEEHLKKKEKYHKYIIKKFFDISWRIT</sequence>
<keyword evidence="2" id="KW-0812">Transmembrane</keyword>
<dbReference type="KEGG" id="clt:CM240_0976"/>
<dbReference type="Gene3D" id="3.10.620.30">
    <property type="match status" value="1"/>
</dbReference>
<keyword evidence="5" id="KW-1185">Reference proteome</keyword>